<evidence type="ECO:0000313" key="2">
    <source>
        <dbReference type="EMBL" id="OGF26269.1"/>
    </source>
</evidence>
<name>A0A1F5SHW8_9BACT</name>
<evidence type="ECO:0000313" key="3">
    <source>
        <dbReference type="Proteomes" id="UP000178367"/>
    </source>
</evidence>
<accession>A0A1F5SHW8</accession>
<proteinExistence type="predicted"/>
<evidence type="ECO:0000256" key="1">
    <source>
        <dbReference type="SAM" id="SignalP"/>
    </source>
</evidence>
<dbReference type="EMBL" id="MFGB01000016">
    <property type="protein sequence ID" value="OGF26269.1"/>
    <property type="molecule type" value="Genomic_DNA"/>
</dbReference>
<dbReference type="Proteomes" id="UP000178367">
    <property type="component" value="Unassembled WGS sequence"/>
</dbReference>
<comment type="caution">
    <text evidence="2">The sequence shown here is derived from an EMBL/GenBank/DDBJ whole genome shotgun (WGS) entry which is preliminary data.</text>
</comment>
<dbReference type="AlphaFoldDB" id="A0A1F5SHW8"/>
<gene>
    <name evidence="2" type="ORF">A2227_03210</name>
</gene>
<sequence length="139" mass="15995">MKKLFLSIVCLTVFFSLSAPIRARGDVAGNEEISKILAELDTYEKKLKTFEDFSANLQSTSEKETLTSLSFDITLLSLRFQILVAQGVLKNDTEDELVNLQLEYNRQSNITPIQFCRRMLLEIEKTINYLETLKKQLTH</sequence>
<organism evidence="2 3">
    <name type="scientific">Candidatus Falkowbacteria bacterium RIFOXYA2_FULL_47_19</name>
    <dbReference type="NCBI Taxonomy" id="1797994"/>
    <lineage>
        <taxon>Bacteria</taxon>
        <taxon>Candidatus Falkowiibacteriota</taxon>
    </lineage>
</organism>
<feature type="signal peptide" evidence="1">
    <location>
        <begin position="1"/>
        <end position="18"/>
    </location>
</feature>
<feature type="chain" id="PRO_5009521221" description="DUF5667 domain-containing protein" evidence="1">
    <location>
        <begin position="19"/>
        <end position="139"/>
    </location>
</feature>
<reference evidence="2 3" key="1">
    <citation type="journal article" date="2016" name="Nat. Commun.">
        <title>Thousands of microbial genomes shed light on interconnected biogeochemical processes in an aquifer system.</title>
        <authorList>
            <person name="Anantharaman K."/>
            <person name="Brown C.T."/>
            <person name="Hug L.A."/>
            <person name="Sharon I."/>
            <person name="Castelle C.J."/>
            <person name="Probst A.J."/>
            <person name="Thomas B.C."/>
            <person name="Singh A."/>
            <person name="Wilkins M.J."/>
            <person name="Karaoz U."/>
            <person name="Brodie E.L."/>
            <person name="Williams K.H."/>
            <person name="Hubbard S.S."/>
            <person name="Banfield J.F."/>
        </authorList>
    </citation>
    <scope>NUCLEOTIDE SEQUENCE [LARGE SCALE GENOMIC DNA]</scope>
</reference>
<evidence type="ECO:0008006" key="4">
    <source>
        <dbReference type="Google" id="ProtNLM"/>
    </source>
</evidence>
<protein>
    <recommendedName>
        <fullName evidence="4">DUF5667 domain-containing protein</fullName>
    </recommendedName>
</protein>
<keyword evidence="1" id="KW-0732">Signal</keyword>